<evidence type="ECO:0000313" key="3">
    <source>
        <dbReference type="EMBL" id="GAA4191409.1"/>
    </source>
</evidence>
<keyword evidence="4" id="KW-1185">Reference proteome</keyword>
<dbReference type="InterPro" id="IPR052048">
    <property type="entry name" value="ST_Response_Regulator"/>
</dbReference>
<evidence type="ECO:0000259" key="2">
    <source>
        <dbReference type="PROSITE" id="PS50110"/>
    </source>
</evidence>
<dbReference type="PANTHER" id="PTHR43228:SF1">
    <property type="entry name" value="TWO-COMPONENT RESPONSE REGULATOR ARR22"/>
    <property type="match status" value="1"/>
</dbReference>
<dbReference type="InterPro" id="IPR001789">
    <property type="entry name" value="Sig_transdc_resp-reg_receiver"/>
</dbReference>
<evidence type="ECO:0000256" key="1">
    <source>
        <dbReference type="PROSITE-ProRule" id="PRU00169"/>
    </source>
</evidence>
<dbReference type="PANTHER" id="PTHR43228">
    <property type="entry name" value="TWO-COMPONENT RESPONSE REGULATOR"/>
    <property type="match status" value="1"/>
</dbReference>
<protein>
    <submittedName>
        <fullName evidence="3">Response regulator</fullName>
    </submittedName>
</protein>
<proteinExistence type="predicted"/>
<dbReference type="InterPro" id="IPR011006">
    <property type="entry name" value="CheY-like_superfamily"/>
</dbReference>
<dbReference type="EMBL" id="BAABBX010000015">
    <property type="protein sequence ID" value="GAA4191409.1"/>
    <property type="molecule type" value="Genomic_DNA"/>
</dbReference>
<dbReference type="Proteomes" id="UP001500213">
    <property type="component" value="Unassembled WGS sequence"/>
</dbReference>
<dbReference type="Pfam" id="PF00072">
    <property type="entry name" value="Response_reg"/>
    <property type="match status" value="1"/>
</dbReference>
<dbReference type="RefSeq" id="WP_344776823.1">
    <property type="nucleotide sequence ID" value="NZ_BAABBX010000015.1"/>
</dbReference>
<sequence>MDRHAPPSAVVIEDDEGIRSLISAVLQHAGLHVIEADNGLDGVAAVCAHDPAIITVDIRMPGIDGFETTRRIRQISGAFVVVLSAHVADADESESIRAGADVYMPKPFRPRELRELIDTQLRELRRA</sequence>
<comment type="caution">
    <text evidence="3">The sequence shown here is derived from an EMBL/GenBank/DDBJ whole genome shotgun (WGS) entry which is preliminary data.</text>
</comment>
<organism evidence="3 4">
    <name type="scientific">Gryllotalpicola kribbensis</name>
    <dbReference type="NCBI Taxonomy" id="993084"/>
    <lineage>
        <taxon>Bacteria</taxon>
        <taxon>Bacillati</taxon>
        <taxon>Actinomycetota</taxon>
        <taxon>Actinomycetes</taxon>
        <taxon>Micrococcales</taxon>
        <taxon>Microbacteriaceae</taxon>
        <taxon>Gryllotalpicola</taxon>
    </lineage>
</organism>
<dbReference type="SUPFAM" id="SSF52172">
    <property type="entry name" value="CheY-like"/>
    <property type="match status" value="1"/>
</dbReference>
<evidence type="ECO:0000313" key="4">
    <source>
        <dbReference type="Proteomes" id="UP001500213"/>
    </source>
</evidence>
<feature type="domain" description="Response regulatory" evidence="2">
    <location>
        <begin position="8"/>
        <end position="121"/>
    </location>
</feature>
<dbReference type="SMART" id="SM00448">
    <property type="entry name" value="REC"/>
    <property type="match status" value="1"/>
</dbReference>
<dbReference type="PROSITE" id="PS50110">
    <property type="entry name" value="RESPONSE_REGULATORY"/>
    <property type="match status" value="1"/>
</dbReference>
<gene>
    <name evidence="3" type="ORF">GCM10022288_22120</name>
</gene>
<reference evidence="4" key="1">
    <citation type="journal article" date="2019" name="Int. J. Syst. Evol. Microbiol.">
        <title>The Global Catalogue of Microorganisms (GCM) 10K type strain sequencing project: providing services to taxonomists for standard genome sequencing and annotation.</title>
        <authorList>
            <consortium name="The Broad Institute Genomics Platform"/>
            <consortium name="The Broad Institute Genome Sequencing Center for Infectious Disease"/>
            <person name="Wu L."/>
            <person name="Ma J."/>
        </authorList>
    </citation>
    <scope>NUCLEOTIDE SEQUENCE [LARGE SCALE GENOMIC DNA]</scope>
    <source>
        <strain evidence="4">JCM 17593</strain>
    </source>
</reference>
<keyword evidence="1" id="KW-0597">Phosphoprotein</keyword>
<name>A0ABP8AV91_9MICO</name>
<dbReference type="Gene3D" id="3.40.50.2300">
    <property type="match status" value="1"/>
</dbReference>
<dbReference type="CDD" id="cd17546">
    <property type="entry name" value="REC_hyHK_CKI1_RcsC-like"/>
    <property type="match status" value="1"/>
</dbReference>
<feature type="modified residue" description="4-aspartylphosphate" evidence="1">
    <location>
        <position position="57"/>
    </location>
</feature>
<accession>A0ABP8AV91</accession>